<dbReference type="PANTHER" id="PTHR35280:SF1">
    <property type="entry name" value="F17L21.9"/>
    <property type="match status" value="1"/>
</dbReference>
<organism evidence="2 3">
    <name type="scientific">Coptis chinensis</name>
    <dbReference type="NCBI Taxonomy" id="261450"/>
    <lineage>
        <taxon>Eukaryota</taxon>
        <taxon>Viridiplantae</taxon>
        <taxon>Streptophyta</taxon>
        <taxon>Embryophyta</taxon>
        <taxon>Tracheophyta</taxon>
        <taxon>Spermatophyta</taxon>
        <taxon>Magnoliopsida</taxon>
        <taxon>Ranunculales</taxon>
        <taxon>Ranunculaceae</taxon>
        <taxon>Coptidoideae</taxon>
        <taxon>Coptis</taxon>
    </lineage>
</organism>
<name>A0A835I019_9MAGN</name>
<evidence type="ECO:0000313" key="2">
    <source>
        <dbReference type="EMBL" id="KAF9607518.1"/>
    </source>
</evidence>
<dbReference type="AlphaFoldDB" id="A0A835I019"/>
<feature type="region of interest" description="Disordered" evidence="1">
    <location>
        <begin position="23"/>
        <end position="52"/>
    </location>
</feature>
<accession>A0A835I019</accession>
<sequence>MGIFIEFGYMGELESLKEDDTSILPVPPAERKEPSSAASVAANDTSTGSLGESKEIQTEAILSELRKVKRQNSITHWLLSVLIILTAAWQYSEVSLIMKVKNKLTQPFRSVGNLITNAQDALKHFDGHEPEVASKQAQSASPSVPALKIPDLLNMDLPVLGLNGGEK</sequence>
<gene>
    <name evidence="2" type="ORF">IFM89_036880</name>
</gene>
<dbReference type="EMBL" id="JADFTS010000005">
    <property type="protein sequence ID" value="KAF9607518.1"/>
    <property type="molecule type" value="Genomic_DNA"/>
</dbReference>
<reference evidence="2 3" key="1">
    <citation type="submission" date="2020-10" db="EMBL/GenBank/DDBJ databases">
        <title>The Coptis chinensis genome and diversification of protoberbering-type alkaloids.</title>
        <authorList>
            <person name="Wang B."/>
            <person name="Shu S."/>
            <person name="Song C."/>
            <person name="Liu Y."/>
        </authorList>
    </citation>
    <scope>NUCLEOTIDE SEQUENCE [LARGE SCALE GENOMIC DNA]</scope>
    <source>
        <strain evidence="2">HL-2020</strain>
        <tissue evidence="2">Leaf</tissue>
    </source>
</reference>
<proteinExistence type="predicted"/>
<dbReference type="PANTHER" id="PTHR35280">
    <property type="entry name" value="F17L21.9"/>
    <property type="match status" value="1"/>
</dbReference>
<keyword evidence="3" id="KW-1185">Reference proteome</keyword>
<feature type="compositionally biased region" description="Polar residues" evidence="1">
    <location>
        <begin position="36"/>
        <end position="50"/>
    </location>
</feature>
<evidence type="ECO:0000256" key="1">
    <source>
        <dbReference type="SAM" id="MobiDB-lite"/>
    </source>
</evidence>
<evidence type="ECO:0000313" key="3">
    <source>
        <dbReference type="Proteomes" id="UP000631114"/>
    </source>
</evidence>
<dbReference type="Proteomes" id="UP000631114">
    <property type="component" value="Unassembled WGS sequence"/>
</dbReference>
<dbReference type="OrthoDB" id="782808at2759"/>
<protein>
    <submittedName>
        <fullName evidence="2">Uncharacterized protein</fullName>
    </submittedName>
</protein>
<comment type="caution">
    <text evidence="2">The sequence shown here is derived from an EMBL/GenBank/DDBJ whole genome shotgun (WGS) entry which is preliminary data.</text>
</comment>